<dbReference type="Gene3D" id="1.25.40.720">
    <property type="entry name" value="Telomere length regulation protein 2, C-terminal domain"/>
    <property type="match status" value="1"/>
</dbReference>
<sequence length="1067" mass="116726">MEELIRPANGARNFRKNIEKFEGLSLQDATVSRPPSNRSKISILDDNSVSDVQSEPFTLRPSVGSTQSSVSAQPTARKHKRHDSTAFLQKSYLAETASASLPDDAREILKSQPDREDLAAVLQYLQYGIDGRHDFNVRVPGPKASQIVNVMVTVTIPDQWLHLRRSDLSKSDAQMRRSLLNCLNSVAGLGALLMQIRRVFSTTPNHESPLLDDLISVLSLILSGSHALRGFLSDAFSLFKTETHRRVFWQEITSLLAGSKILSTMAHVLASLRDSDVRYEASAWLGDARQYSQWLARNISTAAVDLHGANQANSAQVNLLCQVLKRGLSLGYRDTLITELYSSLLLGKRALWTTLHNLVQPLPAYDQTGLFDAILRDLARRFLPGTLGTVKDRASLMSNSSTIGAVAAMVKGLVQNNAILEAHVIQWLTSTNGEYAGLGLDTRRAVIATLASHQDKLQEVLEKSLERFGNKIQIQHDPIVQQESTAQTILLALGYLNHLNPQTVKQISSSSTFLRMVSTRLSASVPRARFLGMIVAVAMSKSIDKPDKVMDFGVEEIQGEDAQRWLDLVNIRDSIGSLADLPKTEVPPGKMKATSRSTKPARPKRVSVTSQPHSSKVIAIEEVDETEHTGSDEEELGLRPYARPDSDPSDSDDDPTLINRNKPSAPVYITSLIKQLNANDDPSTVELALKTAPSLIRRKANFGDELSSNIIQLAAILVNLQEGMSKEEMHQLRIEALIACLVAKPAVMGPWLAGMYFEGDLSISQRASLLTAMGLGARELAGIDDEIEKQPVSSRTQEGGSSFPSKKLPPHLDSTYATTSAIDMLSTTLSHRTLQPMALEAADKVTGPDILKVRTFSSRMAVAAKEAAKAESRSKRIPKDLHKLLSEALYLPLCSRLTLLLSALSTTPYLANSTLLHPSLLKLSLQTLVVLISTIGPNALQLPMLTRESLLLLTELHTIPSLAHDPIILPPALHLLLTLLDLSVEAGPTAEERLVTDFGHMLAELVSWAAGLAERVPITEVDADPGLGMAMPWTVLVAGIQVKWQEIGRKFQGRMLGLMAGTDFDTF</sequence>
<comment type="caution">
    <text evidence="4">The sequence shown here is derived from an EMBL/GenBank/DDBJ whole genome shotgun (WGS) entry which is preliminary data.</text>
</comment>
<dbReference type="OrthoDB" id="10258062at2759"/>
<evidence type="ECO:0000259" key="3">
    <source>
        <dbReference type="Pfam" id="PF10193"/>
    </source>
</evidence>
<feature type="region of interest" description="Disordered" evidence="2">
    <location>
        <begin position="788"/>
        <end position="809"/>
    </location>
</feature>
<dbReference type="PANTHER" id="PTHR15830:SF10">
    <property type="entry name" value="TELOMERE LENGTH REGULATION PROTEIN TEL2 HOMOLOG"/>
    <property type="match status" value="1"/>
</dbReference>
<feature type="region of interest" description="Disordered" evidence="2">
    <location>
        <begin position="54"/>
        <end position="84"/>
    </location>
</feature>
<accession>W9YF39</accession>
<dbReference type="HOGENOM" id="CLU_005799_1_0_1"/>
<evidence type="ECO:0000313" key="5">
    <source>
        <dbReference type="Proteomes" id="UP000019484"/>
    </source>
</evidence>
<dbReference type="Proteomes" id="UP000019484">
    <property type="component" value="Unassembled WGS sequence"/>
</dbReference>
<dbReference type="AlphaFoldDB" id="W9YF39"/>
<feature type="domain" description="Telomere length regulation protein conserved" evidence="3">
    <location>
        <begin position="666"/>
        <end position="777"/>
    </location>
</feature>
<dbReference type="STRING" id="1182541.W9YF39"/>
<dbReference type="RefSeq" id="XP_007724301.1">
    <property type="nucleotide sequence ID" value="XM_007726111.1"/>
</dbReference>
<evidence type="ECO:0000256" key="2">
    <source>
        <dbReference type="SAM" id="MobiDB-lite"/>
    </source>
</evidence>
<name>W9YF39_9EURO</name>
<evidence type="ECO:0000256" key="1">
    <source>
        <dbReference type="ARBA" id="ARBA00006133"/>
    </source>
</evidence>
<dbReference type="GO" id="GO:0042162">
    <property type="term" value="F:telomeric DNA binding"/>
    <property type="evidence" value="ECO:0007669"/>
    <property type="project" value="TreeGrafter"/>
</dbReference>
<comment type="similarity">
    <text evidence="1">Belongs to the TEL2 family.</text>
</comment>
<dbReference type="InterPro" id="IPR051970">
    <property type="entry name" value="TEL2_Regulation"/>
</dbReference>
<feature type="region of interest" description="Disordered" evidence="2">
    <location>
        <begin position="579"/>
        <end position="662"/>
    </location>
</feature>
<dbReference type="EMBL" id="AMWN01000004">
    <property type="protein sequence ID" value="EXJ88295.1"/>
    <property type="molecule type" value="Genomic_DNA"/>
</dbReference>
<organism evidence="4 5">
    <name type="scientific">Capronia coronata CBS 617.96</name>
    <dbReference type="NCBI Taxonomy" id="1182541"/>
    <lineage>
        <taxon>Eukaryota</taxon>
        <taxon>Fungi</taxon>
        <taxon>Dikarya</taxon>
        <taxon>Ascomycota</taxon>
        <taxon>Pezizomycotina</taxon>
        <taxon>Eurotiomycetes</taxon>
        <taxon>Chaetothyriomycetidae</taxon>
        <taxon>Chaetothyriales</taxon>
        <taxon>Herpotrichiellaceae</taxon>
        <taxon>Capronia</taxon>
    </lineage>
</organism>
<evidence type="ECO:0000313" key="4">
    <source>
        <dbReference type="EMBL" id="EXJ88295.1"/>
    </source>
</evidence>
<protein>
    <recommendedName>
        <fullName evidence="3">Telomere length regulation protein conserved domain-containing protein</fullName>
    </recommendedName>
</protein>
<dbReference type="InterPro" id="IPR038528">
    <property type="entry name" value="TEL2_C_sf"/>
</dbReference>
<feature type="compositionally biased region" description="Polar residues" evidence="2">
    <location>
        <begin position="791"/>
        <end position="804"/>
    </location>
</feature>
<dbReference type="PANTHER" id="PTHR15830">
    <property type="entry name" value="TELOMERE LENGTH REGULATION PROTEIN TEL2 FAMILY MEMBER"/>
    <property type="match status" value="1"/>
</dbReference>
<reference evidence="4 5" key="1">
    <citation type="submission" date="2013-03" db="EMBL/GenBank/DDBJ databases">
        <title>The Genome Sequence of Capronia coronata CBS 617.96.</title>
        <authorList>
            <consortium name="The Broad Institute Genomics Platform"/>
            <person name="Cuomo C."/>
            <person name="de Hoog S."/>
            <person name="Gorbushina A."/>
            <person name="Walker B."/>
            <person name="Young S.K."/>
            <person name="Zeng Q."/>
            <person name="Gargeya S."/>
            <person name="Fitzgerald M."/>
            <person name="Haas B."/>
            <person name="Abouelleil A."/>
            <person name="Allen A.W."/>
            <person name="Alvarado L."/>
            <person name="Arachchi H.M."/>
            <person name="Berlin A.M."/>
            <person name="Chapman S.B."/>
            <person name="Gainer-Dewar J."/>
            <person name="Goldberg J."/>
            <person name="Griggs A."/>
            <person name="Gujja S."/>
            <person name="Hansen M."/>
            <person name="Howarth C."/>
            <person name="Imamovic A."/>
            <person name="Ireland A."/>
            <person name="Larimer J."/>
            <person name="McCowan C."/>
            <person name="Murphy C."/>
            <person name="Pearson M."/>
            <person name="Poon T.W."/>
            <person name="Priest M."/>
            <person name="Roberts A."/>
            <person name="Saif S."/>
            <person name="Shea T."/>
            <person name="Sisk P."/>
            <person name="Sykes S."/>
            <person name="Wortman J."/>
            <person name="Nusbaum C."/>
            <person name="Birren B."/>
        </authorList>
    </citation>
    <scope>NUCLEOTIDE SEQUENCE [LARGE SCALE GENOMIC DNA]</scope>
    <source>
        <strain evidence="4 5">CBS 617.96</strain>
    </source>
</reference>
<dbReference type="GO" id="GO:0005829">
    <property type="term" value="C:cytosol"/>
    <property type="evidence" value="ECO:0007669"/>
    <property type="project" value="TreeGrafter"/>
</dbReference>
<proteinExistence type="inferred from homology"/>
<dbReference type="GO" id="GO:0051083">
    <property type="term" value="P:'de novo' cotranslational protein folding"/>
    <property type="evidence" value="ECO:0007669"/>
    <property type="project" value="TreeGrafter"/>
</dbReference>
<feature type="compositionally biased region" description="Polar residues" evidence="2">
    <location>
        <begin position="63"/>
        <end position="74"/>
    </location>
</feature>
<gene>
    <name evidence="4" type="ORF">A1O1_05225</name>
</gene>
<keyword evidence="5" id="KW-1185">Reference proteome</keyword>
<dbReference type="GeneID" id="19160100"/>
<dbReference type="InterPro" id="IPR019337">
    <property type="entry name" value="Telomere_length_regulation_dom"/>
</dbReference>
<dbReference type="eggNOG" id="KOG4346">
    <property type="taxonomic scope" value="Eukaryota"/>
</dbReference>
<dbReference type="Pfam" id="PF10193">
    <property type="entry name" value="Telomere_reg-2"/>
    <property type="match status" value="1"/>
</dbReference>
<dbReference type="GO" id="GO:0051879">
    <property type="term" value="F:Hsp90 protein binding"/>
    <property type="evidence" value="ECO:0007669"/>
    <property type="project" value="TreeGrafter"/>
</dbReference>